<dbReference type="Pfam" id="PF04039">
    <property type="entry name" value="MnhB"/>
    <property type="match status" value="1"/>
</dbReference>
<feature type="transmembrane region" description="Helical" evidence="7">
    <location>
        <begin position="61"/>
        <end position="83"/>
    </location>
</feature>
<keyword evidence="3" id="KW-1003">Cell membrane</keyword>
<dbReference type="RefSeq" id="WP_123141339.1">
    <property type="nucleotide sequence ID" value="NZ_NRRH01000023.1"/>
</dbReference>
<feature type="transmembrane region" description="Helical" evidence="7">
    <location>
        <begin position="154"/>
        <end position="178"/>
    </location>
</feature>
<evidence type="ECO:0000256" key="6">
    <source>
        <dbReference type="ARBA" id="ARBA00023136"/>
    </source>
</evidence>
<evidence type="ECO:0000259" key="8">
    <source>
        <dbReference type="Pfam" id="PF04039"/>
    </source>
</evidence>
<feature type="domain" description="Na+/H+ antiporter MnhB subunit-related protein" evidence="8">
    <location>
        <begin position="96"/>
        <end position="192"/>
    </location>
</feature>
<dbReference type="PANTHER" id="PTHR33932:SF4">
    <property type="entry name" value="NA(+)_H(+) ANTIPORTER SUBUNIT B"/>
    <property type="match status" value="1"/>
</dbReference>
<keyword evidence="5 7" id="KW-1133">Transmembrane helix</keyword>
<feature type="transmembrane region" description="Helical" evidence="7">
    <location>
        <begin position="95"/>
        <end position="118"/>
    </location>
</feature>
<evidence type="ECO:0000256" key="4">
    <source>
        <dbReference type="ARBA" id="ARBA00022692"/>
    </source>
</evidence>
<reference evidence="9 10" key="1">
    <citation type="submission" date="2019-03" db="EMBL/GenBank/DDBJ databases">
        <title>Genomic Encyclopedia of Type Strains, Phase IV (KMG-IV): sequencing the most valuable type-strain genomes for metagenomic binning, comparative biology and taxonomic classification.</title>
        <authorList>
            <person name="Goeker M."/>
        </authorList>
    </citation>
    <scope>NUCLEOTIDE SEQUENCE [LARGE SCALE GENOMIC DNA]</scope>
    <source>
        <strain evidence="9 10">DSM 203</strain>
    </source>
</reference>
<feature type="transmembrane region" description="Helical" evidence="7">
    <location>
        <begin position="124"/>
        <end position="142"/>
    </location>
</feature>
<organism evidence="9 10">
    <name type="scientific">Marichromatium gracile</name>
    <name type="common">Chromatium gracile</name>
    <dbReference type="NCBI Taxonomy" id="1048"/>
    <lineage>
        <taxon>Bacteria</taxon>
        <taxon>Pseudomonadati</taxon>
        <taxon>Pseudomonadota</taxon>
        <taxon>Gammaproteobacteria</taxon>
        <taxon>Chromatiales</taxon>
        <taxon>Chromatiaceae</taxon>
        <taxon>Marichromatium</taxon>
    </lineage>
</organism>
<evidence type="ECO:0000313" key="10">
    <source>
        <dbReference type="Proteomes" id="UP000295247"/>
    </source>
</evidence>
<evidence type="ECO:0000256" key="5">
    <source>
        <dbReference type="ARBA" id="ARBA00022989"/>
    </source>
</evidence>
<feature type="transmembrane region" description="Helical" evidence="7">
    <location>
        <begin position="190"/>
        <end position="212"/>
    </location>
</feature>
<comment type="subcellular location">
    <subcellularLocation>
        <location evidence="1">Cell membrane</location>
        <topology evidence="1">Multi-pass membrane protein</topology>
    </subcellularLocation>
</comment>
<accession>A0A4R4AL45</accession>
<gene>
    <name evidence="9" type="ORF">EDC29_101558</name>
</gene>
<proteinExistence type="inferred from homology"/>
<dbReference type="EMBL" id="SMDC01000001">
    <property type="protein sequence ID" value="TCW40141.1"/>
    <property type="molecule type" value="Genomic_DNA"/>
</dbReference>
<dbReference type="AlphaFoldDB" id="A0A4R4AL45"/>
<dbReference type="PANTHER" id="PTHR33932">
    <property type="entry name" value="NA(+)/H(+) ANTIPORTER SUBUNIT B"/>
    <property type="match status" value="1"/>
</dbReference>
<evidence type="ECO:0000313" key="9">
    <source>
        <dbReference type="EMBL" id="TCW40141.1"/>
    </source>
</evidence>
<dbReference type="InterPro" id="IPR007182">
    <property type="entry name" value="MnhB"/>
</dbReference>
<name>A0A4R4AL45_MARGR</name>
<dbReference type="Proteomes" id="UP000295247">
    <property type="component" value="Unassembled WGS sequence"/>
</dbReference>
<evidence type="ECO:0000256" key="3">
    <source>
        <dbReference type="ARBA" id="ARBA00022475"/>
    </source>
</evidence>
<comment type="similarity">
    <text evidence="2">Belongs to the CPA3 antiporters (TC 2.A.63) subunit B family.</text>
</comment>
<evidence type="ECO:0000256" key="1">
    <source>
        <dbReference type="ARBA" id="ARBA00004651"/>
    </source>
</evidence>
<dbReference type="InterPro" id="IPR050622">
    <property type="entry name" value="CPA3_antiporter_subunitB"/>
</dbReference>
<keyword evidence="6 7" id="KW-0472">Membrane</keyword>
<evidence type="ECO:0000256" key="2">
    <source>
        <dbReference type="ARBA" id="ARBA00009425"/>
    </source>
</evidence>
<evidence type="ECO:0000256" key="7">
    <source>
        <dbReference type="SAM" id="Phobius"/>
    </source>
</evidence>
<comment type="caution">
    <text evidence="9">The sequence shown here is derived from an EMBL/GenBank/DDBJ whole genome shotgun (WGS) entry which is preliminary data.</text>
</comment>
<sequence>MNGPARLLVALLAAALGGLLLWVLATALAARPEPALAEAAFAALPLTGVGNPVTAVLLDYRAYDTLLELAVLLAALLGIWSLGPPAPAYQRAGSALRAMVAWVVPLLILTGGYLLWAGGQVPGGAFQGGALLGAAGVVLRLAGDPRAGLPGESLQRLLAVLGVGAFLLVGLTVLAFGRDLLDYPTDWSKWLILAIEGAATLAIGATLAAAYVGGRPPGEGR</sequence>
<protein>
    <submittedName>
        <fullName evidence="9">Multisubunit sodium/proton antiporter MrpB subunit</fullName>
    </submittedName>
</protein>
<dbReference type="GO" id="GO:0005886">
    <property type="term" value="C:plasma membrane"/>
    <property type="evidence" value="ECO:0007669"/>
    <property type="project" value="UniProtKB-SubCell"/>
</dbReference>
<keyword evidence="4 7" id="KW-0812">Transmembrane</keyword>